<name>A0A7W8LPX2_9DEIO</name>
<dbReference type="Gene3D" id="3.40.50.300">
    <property type="entry name" value="P-loop containing nucleotide triphosphate hydrolases"/>
    <property type="match status" value="1"/>
</dbReference>
<dbReference type="EMBL" id="JACHFN010000005">
    <property type="protein sequence ID" value="MBB5234216.1"/>
    <property type="molecule type" value="Genomic_DNA"/>
</dbReference>
<evidence type="ECO:0000256" key="1">
    <source>
        <dbReference type="SAM" id="MobiDB-lite"/>
    </source>
</evidence>
<evidence type="ECO:0000259" key="2">
    <source>
        <dbReference type="Pfam" id="PF13401"/>
    </source>
</evidence>
<dbReference type="Pfam" id="PF13401">
    <property type="entry name" value="AAA_22"/>
    <property type="match status" value="1"/>
</dbReference>
<protein>
    <recommendedName>
        <fullName evidence="2">ORC1/DEAH AAA+ ATPase domain-containing protein</fullName>
    </recommendedName>
</protein>
<feature type="region of interest" description="Disordered" evidence="1">
    <location>
        <begin position="2022"/>
        <end position="2042"/>
    </location>
</feature>
<evidence type="ECO:0000313" key="4">
    <source>
        <dbReference type="Proteomes" id="UP000525389"/>
    </source>
</evidence>
<dbReference type="GO" id="GO:0016887">
    <property type="term" value="F:ATP hydrolysis activity"/>
    <property type="evidence" value="ECO:0007669"/>
    <property type="project" value="InterPro"/>
</dbReference>
<dbReference type="SUPFAM" id="SSF52540">
    <property type="entry name" value="P-loop containing nucleoside triphosphate hydrolases"/>
    <property type="match status" value="1"/>
</dbReference>
<proteinExistence type="predicted"/>
<feature type="domain" description="ORC1/DEAH AAA+ ATPase" evidence="2">
    <location>
        <begin position="280"/>
        <end position="403"/>
    </location>
</feature>
<dbReference type="InterPro" id="IPR049945">
    <property type="entry name" value="AAA_22"/>
</dbReference>
<accession>A0A7W8LPX2</accession>
<dbReference type="InterPro" id="IPR027417">
    <property type="entry name" value="P-loop_NTPase"/>
</dbReference>
<dbReference type="Proteomes" id="UP000525389">
    <property type="component" value="Unassembled WGS sequence"/>
</dbReference>
<sequence length="2042" mass="224281">MPRRSARAKPTPPAEGERRAMGGYLSQYRWAAARVLRDLERGLAWIRLADPGAGRTDDLQVGFDLRVDAYQVKWSQYPAPFTFQQLVAQGGDTPPLVAQLADGWTRLRASNPGRRVVVHLVTNDLPSTRDRLPLADGARHSHFAAFMEEGWRPGPRHAPGAWRGAWRALQQASGLGEPEFERFTADCDLLFGEKLPAPSGAPGAGAPQEPFLEHLVRHFMAVVADPGGTVEVSRAELLARLGAGAGQFRARHDFPVGAAYVASGATATAFAQALDRLPGGYVAVFGPPGAGKSTFLTAALRERPERVVRYYAYVPDTHDPVVARGEAVNFLHDIVMALEQAGVPAGARVRPLEREALLGAWHTQLRHLHEEWRTQGVRTVILIDGLDHIPREQRPNRSLLQDLPLPEEVREGVFLVLGTQTDHLDGLPTRVAVALREPSRRVDVQPLNREEVARLVEQARLPVPLDPERQRRVFDASSGHPLALSYLLQRLAGAATVVDVDEALSTAAVFGGDVALEYETYWSALEAEEPVRALLGRLCRLRRVVDLEWVETWADRRTLQRFVALTWQYFRRETDTRWYFFHNSFRLFLLSRTARRLFGPGQDEALDRALHAELADRCAASGSPVWRWEELYHRARAQQGDVVLGWVTPAWAREQFFALRPHDALQTDVLLALREATARRDGVALARCALILSELQQRASQLDVAEFDFADLLLDLNEAQAAAELLRDGGKLRVKRARALDLSVRLLEAGLETEARAVFGLAEPFELFSGRAVALDYPDEPREDIQAWARAAPHFRQMPYLIGAIERIRFERTRGWETSEDPTREWQAHLLLLTGLGAIDTRNEGDVSLVDAALNARSDAAEARFWLAMHRWRETPGARRELVQGAAEAFAGASLSANARLTLAEAVLRDLGDPVRAAELAEGLSPPSLDDVLNVQNAEQVFHRHLRHYRLLFALGREDEARSAVPGAERDGQRGLVAYERALNVLGRLWADAWRGRLRSGAALFHEVQVFIPLFDNFRPRGGDGVASYQVPHQRAAFLEWVVDVAHAHGPAAFDEVRRLVQAQWDSPPSRAAWPVAVRRRVARRFLAHGASPAWVVAALHDVQADMPRHAEMFGQLEDVAEQVRAWIEVGELPAARGMLHEAQALSFKVGQRKDEQMTDWVGWLGRHLRAHPGDAGEQLAWWARAVASLEHFTETGAERRAAQELIEVAYGRGADYGTGLFEWFVSRGTLSFAAGLSALLGAAVRGASGETLALVGAGVRDLLIASSASAQPGAVGRYLRRTAEMGGRALAEAETSDLRRAVALYALPSELADWMEGLRDVAGELDLEVPGLDVNAPPTGVQDYDSRVLRRTSGPPLSLAQVLRRVHTLDEFFDLLGEQAEGRSFGWAPVMRALAPSLGPGEVQRLAEEVRAGRAGLGQGVESGRSLVLAALARSLVAAGQAEGAWALGLEALHTSSSSGWTRWIDGGTRVEALAALVAADPARGHALAFDVLARDIEAQPYLAQTVAQELDMVLPLLADLPPTEAVWGEINGYVQAMFARAPLPDDDPTFPAPGQAEDDVLARGLVRVARHPVPLLAFGARRALTRLWGSGHGAVTRALREGVNGDEATREALAIVLEGAGRDWPDLLRGWSGELSAWALTDNVALRDSAVRLRGRLGLVRAAPPRRALPLEYALVVPGDVAAPSFLFPVRSDDALPDSADPAQTLRPYNEVLEYVADLAGLGGRAVLWRARRLMGELRPEAAWSASGERALRDRLDRAGLRLTFNRPRAALARRALFHIVAELLDAGQLDAADQRLLRSELRFFDPAFVTREPEPRPEFVAAPRRGWARSPAAWEDVVAGAAAGLPFVLTDGRVVLAEESLFRLVDQGRPFERRSSRVDRAALLYEVPGGVRFPRSVLVNAWLDDCAAGTGPDEDVPLIVEHEGRGFDTPGEGWLALHPALGTRLGWSFDARGLFRWTDGQGQVMVESLWWQAGGADHAQIASNAALGRGWMVVATAAGWAALRSAFSRWRRVVRVERGREPTPDSVDEKAVDQEVHEV</sequence>
<reference evidence="3 4" key="1">
    <citation type="submission" date="2020-08" db="EMBL/GenBank/DDBJ databases">
        <title>Genomic Encyclopedia of Type Strains, Phase IV (KMG-IV): sequencing the most valuable type-strain genomes for metagenomic binning, comparative biology and taxonomic classification.</title>
        <authorList>
            <person name="Goeker M."/>
        </authorList>
    </citation>
    <scope>NUCLEOTIDE SEQUENCE [LARGE SCALE GENOMIC DNA]</scope>
    <source>
        <strain evidence="3 4">DSM 101791</strain>
    </source>
</reference>
<organism evidence="3 4">
    <name type="scientific">Deinococcus budaensis</name>
    <dbReference type="NCBI Taxonomy" id="1665626"/>
    <lineage>
        <taxon>Bacteria</taxon>
        <taxon>Thermotogati</taxon>
        <taxon>Deinococcota</taxon>
        <taxon>Deinococci</taxon>
        <taxon>Deinococcales</taxon>
        <taxon>Deinococcaceae</taxon>
        <taxon>Deinococcus</taxon>
    </lineage>
</organism>
<evidence type="ECO:0000313" key="3">
    <source>
        <dbReference type="EMBL" id="MBB5234216.1"/>
    </source>
</evidence>
<gene>
    <name evidence="3" type="ORF">HNQ09_001654</name>
</gene>
<dbReference type="RefSeq" id="WP_184027775.1">
    <property type="nucleotide sequence ID" value="NZ_JACHFN010000005.1"/>
</dbReference>
<comment type="caution">
    <text evidence="3">The sequence shown here is derived from an EMBL/GenBank/DDBJ whole genome shotgun (WGS) entry which is preliminary data.</text>
</comment>
<keyword evidence="4" id="KW-1185">Reference proteome</keyword>